<dbReference type="GeneID" id="108738657"/>
<keyword evidence="16 18" id="KW-0407">Ion channel</keyword>
<feature type="transmembrane region" description="Helical" evidence="18">
    <location>
        <begin position="480"/>
        <end position="500"/>
    </location>
</feature>
<dbReference type="PANTHER" id="PTHR18945">
    <property type="entry name" value="NEUROTRANSMITTER GATED ION CHANNEL"/>
    <property type="match status" value="1"/>
</dbReference>
<feature type="domain" description="Neurotransmitter-gated ion-channel ligand-binding" evidence="19">
    <location>
        <begin position="35"/>
        <end position="249"/>
    </location>
</feature>
<feature type="domain" description="Neurotransmitter-gated ion-channel transmembrane" evidence="20">
    <location>
        <begin position="256"/>
        <end position="496"/>
    </location>
</feature>
<keyword evidence="12" id="KW-0675">Receptor</keyword>
<comment type="similarity">
    <text evidence="2">Belongs to the ligand-gated ion channel (TC 1.A.9) family. Acetylcholine receptor (TC 1.A.9.1) subfamily.</text>
</comment>
<evidence type="ECO:0000256" key="13">
    <source>
        <dbReference type="ARBA" id="ARBA00023180"/>
    </source>
</evidence>
<keyword evidence="4" id="KW-1003">Cell membrane</keyword>
<proteinExistence type="inferred from homology"/>
<dbReference type="GO" id="GO:0045211">
    <property type="term" value="C:postsynaptic membrane"/>
    <property type="evidence" value="ECO:0007669"/>
    <property type="project" value="UniProtKB-SubCell"/>
</dbReference>
<dbReference type="OrthoDB" id="5975154at2759"/>
<dbReference type="InterPro" id="IPR006029">
    <property type="entry name" value="Neurotrans-gated_channel_TM"/>
</dbReference>
<dbReference type="CDD" id="cd19031">
    <property type="entry name" value="LGIC_ECD_nAChR_proto_alpha-like"/>
    <property type="match status" value="1"/>
</dbReference>
<comment type="function">
    <text evidence="1">After binding acetylcholine, the AChR responds by an extensive change in conformation that affects all subunits and leads to opening of an ion-conducting channel across the plasma membrane.</text>
</comment>
<evidence type="ECO:0000256" key="17">
    <source>
        <dbReference type="ARBA" id="ARBA00034104"/>
    </source>
</evidence>
<evidence type="ECO:0000256" key="12">
    <source>
        <dbReference type="ARBA" id="ARBA00023170"/>
    </source>
</evidence>
<dbReference type="GO" id="GO:0022848">
    <property type="term" value="F:acetylcholine-gated monoatomic cation-selective channel activity"/>
    <property type="evidence" value="ECO:0007669"/>
    <property type="project" value="InterPro"/>
</dbReference>
<dbReference type="Pfam" id="PF02932">
    <property type="entry name" value="Neur_chan_memb"/>
    <property type="match status" value="1"/>
</dbReference>
<comment type="subcellular location">
    <subcellularLocation>
        <location evidence="17">Postsynaptic cell membrane</location>
        <topology evidence="17">Multi-pass membrane protein</topology>
    </subcellularLocation>
</comment>
<dbReference type="GO" id="GO:0004888">
    <property type="term" value="F:transmembrane signaling receptor activity"/>
    <property type="evidence" value="ECO:0007669"/>
    <property type="project" value="InterPro"/>
</dbReference>
<evidence type="ECO:0000313" key="21">
    <source>
        <dbReference type="Proteomes" id="UP000192223"/>
    </source>
</evidence>
<keyword evidence="10 18" id="KW-0472">Membrane</keyword>
<evidence type="ECO:0000256" key="11">
    <source>
        <dbReference type="ARBA" id="ARBA00023157"/>
    </source>
</evidence>
<evidence type="ECO:0000259" key="20">
    <source>
        <dbReference type="Pfam" id="PF02932"/>
    </source>
</evidence>
<protein>
    <submittedName>
        <fullName evidence="22">Acetylcholine receptor subunit alpha-like</fullName>
    </submittedName>
</protein>
<dbReference type="RefSeq" id="XP_018327681.1">
    <property type="nucleotide sequence ID" value="XM_018472179.1"/>
</dbReference>
<feature type="transmembrane region" description="Helical" evidence="18">
    <location>
        <begin position="250"/>
        <end position="273"/>
    </location>
</feature>
<dbReference type="Gene3D" id="2.70.170.10">
    <property type="entry name" value="Neurotransmitter-gated ion-channel ligand-binding domain"/>
    <property type="match status" value="1"/>
</dbReference>
<dbReference type="InterPro" id="IPR002394">
    <property type="entry name" value="Nicotinic_acetylcholine_rcpt"/>
</dbReference>
<reference evidence="22" key="1">
    <citation type="submission" date="2025-08" db="UniProtKB">
        <authorList>
            <consortium name="RefSeq"/>
        </authorList>
    </citation>
    <scope>IDENTIFICATION</scope>
    <source>
        <tissue evidence="22">Entire body</tissue>
    </source>
</reference>
<organism evidence="21 22">
    <name type="scientific">Agrilus planipennis</name>
    <name type="common">Emerald ash borer</name>
    <name type="synonym">Agrilus marcopoli</name>
    <dbReference type="NCBI Taxonomy" id="224129"/>
    <lineage>
        <taxon>Eukaryota</taxon>
        <taxon>Metazoa</taxon>
        <taxon>Ecdysozoa</taxon>
        <taxon>Arthropoda</taxon>
        <taxon>Hexapoda</taxon>
        <taxon>Insecta</taxon>
        <taxon>Pterygota</taxon>
        <taxon>Neoptera</taxon>
        <taxon>Endopterygota</taxon>
        <taxon>Coleoptera</taxon>
        <taxon>Polyphaga</taxon>
        <taxon>Elateriformia</taxon>
        <taxon>Buprestoidea</taxon>
        <taxon>Buprestidae</taxon>
        <taxon>Agrilinae</taxon>
        <taxon>Agrilus</taxon>
    </lineage>
</organism>
<evidence type="ECO:0000256" key="14">
    <source>
        <dbReference type="ARBA" id="ARBA00023257"/>
    </source>
</evidence>
<evidence type="ECO:0000256" key="16">
    <source>
        <dbReference type="ARBA" id="ARBA00023303"/>
    </source>
</evidence>
<dbReference type="FunFam" id="1.20.58.390:FF:000012">
    <property type="entry name" value="Acetylcholine receptor subunit alpha-like"/>
    <property type="match status" value="1"/>
</dbReference>
<dbReference type="CDD" id="cd19064">
    <property type="entry name" value="LGIC_TM_nAChR"/>
    <property type="match status" value="1"/>
</dbReference>
<dbReference type="Gene3D" id="1.20.58.390">
    <property type="entry name" value="Neurotransmitter-gated ion-channel transmembrane domain"/>
    <property type="match status" value="2"/>
</dbReference>
<dbReference type="Pfam" id="PF02931">
    <property type="entry name" value="Neur_chan_LBD"/>
    <property type="match status" value="1"/>
</dbReference>
<dbReference type="STRING" id="224129.A0A1W4WUV6"/>
<evidence type="ECO:0000256" key="3">
    <source>
        <dbReference type="ARBA" id="ARBA00022448"/>
    </source>
</evidence>
<gene>
    <name evidence="22" type="primary">LOC108738657</name>
</gene>
<evidence type="ECO:0000259" key="19">
    <source>
        <dbReference type="Pfam" id="PF02931"/>
    </source>
</evidence>
<dbReference type="GO" id="GO:0007271">
    <property type="term" value="P:synaptic transmission, cholinergic"/>
    <property type="evidence" value="ECO:0007669"/>
    <property type="project" value="UniProtKB-ARBA"/>
</dbReference>
<keyword evidence="13" id="KW-0325">Glycoprotein</keyword>
<keyword evidence="11" id="KW-1015">Disulfide bond</keyword>
<dbReference type="AlphaFoldDB" id="A0A1W4WUV6"/>
<evidence type="ECO:0000256" key="6">
    <source>
        <dbReference type="ARBA" id="ARBA00022729"/>
    </source>
</evidence>
<keyword evidence="9 18" id="KW-0406">Ion transport</keyword>
<keyword evidence="3 18" id="KW-0813">Transport</keyword>
<keyword evidence="6" id="KW-0732">Signal</keyword>
<keyword evidence="7 18" id="KW-1133">Transmembrane helix</keyword>
<evidence type="ECO:0000256" key="9">
    <source>
        <dbReference type="ARBA" id="ARBA00023065"/>
    </source>
</evidence>
<dbReference type="InParanoid" id="A0A1W4WUV6"/>
<evidence type="ECO:0000256" key="18">
    <source>
        <dbReference type="RuleBase" id="RU000687"/>
    </source>
</evidence>
<dbReference type="InterPro" id="IPR018000">
    <property type="entry name" value="Neurotransmitter_ion_chnl_CS"/>
</dbReference>
<evidence type="ECO:0000256" key="15">
    <source>
        <dbReference type="ARBA" id="ARBA00023286"/>
    </source>
</evidence>
<evidence type="ECO:0000313" key="22">
    <source>
        <dbReference type="RefSeq" id="XP_018327681.1"/>
    </source>
</evidence>
<evidence type="ECO:0000256" key="10">
    <source>
        <dbReference type="ARBA" id="ARBA00023136"/>
    </source>
</evidence>
<accession>A0A1W4WUV6</accession>
<dbReference type="PRINTS" id="PR00254">
    <property type="entry name" value="NICOTINICR"/>
</dbReference>
<dbReference type="PRINTS" id="PR00252">
    <property type="entry name" value="NRIONCHANNEL"/>
</dbReference>
<evidence type="ECO:0000256" key="2">
    <source>
        <dbReference type="ARBA" id="ARBA00009237"/>
    </source>
</evidence>
<keyword evidence="14" id="KW-0628">Postsynaptic cell membrane</keyword>
<dbReference type="KEGG" id="apln:108738657"/>
<evidence type="ECO:0000256" key="8">
    <source>
        <dbReference type="ARBA" id="ARBA00023018"/>
    </source>
</evidence>
<keyword evidence="8" id="KW-0770">Synapse</keyword>
<feature type="transmembrane region" description="Helical" evidence="18">
    <location>
        <begin position="315"/>
        <end position="334"/>
    </location>
</feature>
<dbReference type="InterPro" id="IPR006201">
    <property type="entry name" value="Neur_channel"/>
</dbReference>
<dbReference type="FunFam" id="1.20.58.390:FF:000022">
    <property type="entry name" value="Nicotinic acetylcholine receptor subunit alpha4"/>
    <property type="match status" value="1"/>
</dbReference>
<dbReference type="SUPFAM" id="SSF63712">
    <property type="entry name" value="Nicotinic receptor ligand binding domain-like"/>
    <property type="match status" value="1"/>
</dbReference>
<dbReference type="Proteomes" id="UP000192223">
    <property type="component" value="Unplaced"/>
</dbReference>
<sequence length="530" mass="60439">MKIQFSVEAYIMACWTTTLIIVTNSGISTANPDAKRLYDDLLSNYNKLVRPVVNVTDPLTVKIKLKLSQLIDVNLKNQIMTTNLWVEQSWYDYKLKWDPREYGGVEMLHVPSDHIWRPDIVLYNNADGNFEVTLATKATLNFTGRVDWKPPAIYKSSCEIDVEYFPFDEQTCVMKFGSWTYDGFQVDLRHVDEIRGSSVVDVGIDLSEFYTSVEWDILEVPAIRNEKFYTCCDEPYLDITFNITMRRKTLFYTVNLIIPCMGISFLTVLVFYLPSDSGEKVSLSISILLSLTVFFLLLAEIIPPTSLVVPLLGKFVLFTMILDTFSICVTVVVLNVHFRSPTTHEMAPWVRRVFIHVLPRLLVMRRPHYQLDRLRRFELGRLSACNGYELHSCDDGNGDDGVFPSDGSRDELTRGEIGPATCRIHGVNPPPPPPSSWKKCPEVHKAIDGLCFIADHTQREEDSTRVKEDWKYVAMVLDRLFLWIFTLAVLVGTAGIILQAPTLYDDRMPIDVRLSEIASTTAKPHVVTPI</sequence>
<keyword evidence="5 18" id="KW-0812">Transmembrane</keyword>
<dbReference type="FunFam" id="2.70.170.10:FF:000013">
    <property type="entry name" value="Acetylcholine receptor subunit alpha"/>
    <property type="match status" value="1"/>
</dbReference>
<keyword evidence="21" id="KW-1185">Reference proteome</keyword>
<evidence type="ECO:0000256" key="7">
    <source>
        <dbReference type="ARBA" id="ARBA00022989"/>
    </source>
</evidence>
<evidence type="ECO:0000256" key="4">
    <source>
        <dbReference type="ARBA" id="ARBA00022475"/>
    </source>
</evidence>
<feature type="transmembrane region" description="Helical" evidence="18">
    <location>
        <begin position="285"/>
        <end position="303"/>
    </location>
</feature>
<dbReference type="FunCoup" id="A0A1W4WUV6">
    <property type="interactions" value="59"/>
</dbReference>
<dbReference type="SUPFAM" id="SSF90112">
    <property type="entry name" value="Neurotransmitter-gated ion-channel transmembrane pore"/>
    <property type="match status" value="1"/>
</dbReference>
<dbReference type="InterPro" id="IPR036734">
    <property type="entry name" value="Neur_chan_lig-bd_sf"/>
</dbReference>
<dbReference type="InterPro" id="IPR036719">
    <property type="entry name" value="Neuro-gated_channel_TM_sf"/>
</dbReference>
<name>A0A1W4WUV6_AGRPL</name>
<dbReference type="InterPro" id="IPR006202">
    <property type="entry name" value="Neur_chan_lig-bd"/>
</dbReference>
<dbReference type="PROSITE" id="PS00236">
    <property type="entry name" value="NEUROTR_ION_CHANNEL"/>
    <property type="match status" value="1"/>
</dbReference>
<keyword evidence="15" id="KW-1071">Ligand-gated ion channel</keyword>
<evidence type="ECO:0000256" key="5">
    <source>
        <dbReference type="ARBA" id="ARBA00022692"/>
    </source>
</evidence>
<dbReference type="InterPro" id="IPR038050">
    <property type="entry name" value="Neuro_actylchol_rec"/>
</dbReference>
<dbReference type="CTD" id="115876917"/>
<evidence type="ECO:0000256" key="1">
    <source>
        <dbReference type="ARBA" id="ARBA00003328"/>
    </source>
</evidence>
<dbReference type="NCBIfam" id="TIGR00860">
    <property type="entry name" value="LIC"/>
    <property type="match status" value="1"/>
</dbReference>